<organism evidence="1 2">
    <name type="scientific">Aspergillus nomiae NRRL (strain ATCC 15546 / NRRL 13137 / CBS 260.88 / M93)</name>
    <dbReference type="NCBI Taxonomy" id="1509407"/>
    <lineage>
        <taxon>Eukaryota</taxon>
        <taxon>Fungi</taxon>
        <taxon>Dikarya</taxon>
        <taxon>Ascomycota</taxon>
        <taxon>Pezizomycotina</taxon>
        <taxon>Eurotiomycetes</taxon>
        <taxon>Eurotiomycetidae</taxon>
        <taxon>Eurotiales</taxon>
        <taxon>Aspergillaceae</taxon>
        <taxon>Aspergillus</taxon>
        <taxon>Aspergillus subgen. Circumdati</taxon>
    </lineage>
</organism>
<gene>
    <name evidence="1" type="ORF">ANOM_000685</name>
</gene>
<comment type="caution">
    <text evidence="1">The sequence shown here is derived from an EMBL/GenBank/DDBJ whole genome shotgun (WGS) entry which is preliminary data.</text>
</comment>
<dbReference type="CDD" id="cd01983">
    <property type="entry name" value="SIMIBI"/>
    <property type="match status" value="1"/>
</dbReference>
<keyword evidence="2" id="KW-1185">Reference proteome</keyword>
<dbReference type="InterPro" id="IPR027417">
    <property type="entry name" value="P-loop_NTPase"/>
</dbReference>
<dbReference type="Proteomes" id="UP000037505">
    <property type="component" value="Unassembled WGS sequence"/>
</dbReference>
<dbReference type="SUPFAM" id="SSF52540">
    <property type="entry name" value="P-loop containing nucleoside triphosphate hydrolases"/>
    <property type="match status" value="1"/>
</dbReference>
<dbReference type="EMBL" id="JNOM01000007">
    <property type="protein sequence ID" value="KNG90985.1"/>
    <property type="molecule type" value="Genomic_DNA"/>
</dbReference>
<sequence>MDHTTSGLLAFAATTSVRLSRKPSLLRRVELADVVTLTPIIVPAEGEVIAVQVLSTLNRWAMIEDTTGHISDLVEGDIVAAVLAKRRSFQVFSCDIPSRLSPGDILSYVSKSGIVGAAEAPLNDKEIPVQVRVLGSILKAGAPVNIKHSAIPRCQTLSQSAPIVVVAGTASNTGKTTTVRNIIQHLKSRGLRVAGAKLSGVALWGELRCLAATGADLVLGFADGGLPTTCGDPTEVVEVSLGILRELNKINPDVIVVEFGSCLLGFYNIMTVLDSPQFRQHVASLVLTASDTVAAWGLKRLMEEHKVDITLVTGPVVNNITYVGYIERELDLPAESNTGPMPKTFQLIDARLNEIGRETAKTEMAFL</sequence>
<name>A0A0L1JGU3_ASPN3</name>
<dbReference type="RefSeq" id="XP_015411908.1">
    <property type="nucleotide sequence ID" value="XM_015545943.1"/>
</dbReference>
<proteinExistence type="predicted"/>
<reference evidence="1 2" key="1">
    <citation type="submission" date="2014-06" db="EMBL/GenBank/DDBJ databases">
        <title>The Genome of the Aflatoxigenic Filamentous Fungus Aspergillus nomius.</title>
        <authorList>
            <person name="Moore M.G."/>
            <person name="Shannon B.M."/>
            <person name="Brian M.M."/>
        </authorList>
    </citation>
    <scope>NUCLEOTIDE SEQUENCE [LARGE SCALE GENOMIC DNA]</scope>
    <source>
        <strain evidence="1 2">NRRL 13137</strain>
    </source>
</reference>
<dbReference type="OrthoDB" id="5369299at2759"/>
<dbReference type="GeneID" id="26802489"/>
<evidence type="ECO:0008006" key="3">
    <source>
        <dbReference type="Google" id="ProtNLM"/>
    </source>
</evidence>
<dbReference type="Gene3D" id="3.40.50.300">
    <property type="entry name" value="P-loop containing nucleotide triphosphate hydrolases"/>
    <property type="match status" value="1"/>
</dbReference>
<evidence type="ECO:0000313" key="2">
    <source>
        <dbReference type="Proteomes" id="UP000037505"/>
    </source>
</evidence>
<protein>
    <recommendedName>
        <fullName evidence="3">DUF1611 domain-containing protein</fullName>
    </recommendedName>
</protein>
<evidence type="ECO:0000313" key="1">
    <source>
        <dbReference type="EMBL" id="KNG90985.1"/>
    </source>
</evidence>
<dbReference type="AlphaFoldDB" id="A0A0L1JGU3"/>
<accession>A0A0L1JGU3</accession>